<evidence type="ECO:0000256" key="2">
    <source>
        <dbReference type="ARBA" id="ARBA00023274"/>
    </source>
</evidence>
<dbReference type="EMBL" id="DTGD01000126">
    <property type="protein sequence ID" value="HGB35927.1"/>
    <property type="molecule type" value="Genomic_DNA"/>
</dbReference>
<evidence type="ECO:0000256" key="3">
    <source>
        <dbReference type="ARBA" id="ARBA00064542"/>
    </source>
</evidence>
<dbReference type="NCBIfam" id="TIGR00952">
    <property type="entry name" value="S15_bact"/>
    <property type="match status" value="1"/>
</dbReference>
<dbReference type="PANTHER" id="PTHR23321">
    <property type="entry name" value="RIBOSOMAL PROTEIN S15, BACTERIAL AND ORGANELLAR"/>
    <property type="match status" value="1"/>
</dbReference>
<dbReference type="CDD" id="cd00353">
    <property type="entry name" value="Ribosomal_S15p_S13e"/>
    <property type="match status" value="1"/>
</dbReference>
<proteinExistence type="inferred from homology"/>
<keyword evidence="4 6" id="KW-0699">rRNA-binding</keyword>
<dbReference type="GO" id="GO:0003735">
    <property type="term" value="F:structural constituent of ribosome"/>
    <property type="evidence" value="ECO:0007669"/>
    <property type="project" value="InterPro"/>
</dbReference>
<dbReference type="InterPro" id="IPR005290">
    <property type="entry name" value="Ribosomal_uS15_bac-type"/>
</dbReference>
<evidence type="ECO:0000256" key="4">
    <source>
        <dbReference type="HAMAP-Rule" id="MF_01343"/>
    </source>
</evidence>
<name>A0A7V3KNG6_UNCW3</name>
<protein>
    <recommendedName>
        <fullName evidence="4">Small ribosomal subunit protein uS15</fullName>
    </recommendedName>
</protein>
<keyword evidence="4 6" id="KW-0694">RNA-binding</keyword>
<comment type="function">
    <text evidence="4">Forms an intersubunit bridge (bridge B4) with the 23S rRNA of the 50S subunit in the ribosome.</text>
</comment>
<dbReference type="PANTHER" id="PTHR23321:SF26">
    <property type="entry name" value="SMALL RIBOSOMAL SUBUNIT PROTEIN US15M"/>
    <property type="match status" value="1"/>
</dbReference>
<evidence type="ECO:0000256" key="1">
    <source>
        <dbReference type="ARBA" id="ARBA00022980"/>
    </source>
</evidence>
<dbReference type="Gene3D" id="1.10.287.10">
    <property type="entry name" value="S15/NS1, RNA-binding"/>
    <property type="match status" value="1"/>
</dbReference>
<comment type="function">
    <text evidence="4 6">One of the primary rRNA binding proteins, it binds directly to 16S rRNA where it helps nucleate assembly of the platform of the 30S subunit by binding and bridging several RNA helices of the 16S rRNA.</text>
</comment>
<accession>A0A7V3KNG6</accession>
<keyword evidence="1 4" id="KW-0689">Ribosomal protein</keyword>
<dbReference type="GO" id="GO:0022627">
    <property type="term" value="C:cytosolic small ribosomal subunit"/>
    <property type="evidence" value="ECO:0007669"/>
    <property type="project" value="TreeGrafter"/>
</dbReference>
<evidence type="ECO:0000313" key="7">
    <source>
        <dbReference type="EMBL" id="HGB35927.1"/>
    </source>
</evidence>
<evidence type="ECO:0000256" key="6">
    <source>
        <dbReference type="RuleBase" id="RU004524"/>
    </source>
</evidence>
<dbReference type="SMART" id="SM01387">
    <property type="entry name" value="Ribosomal_S15"/>
    <property type="match status" value="1"/>
</dbReference>
<dbReference type="GO" id="GO:0019843">
    <property type="term" value="F:rRNA binding"/>
    <property type="evidence" value="ECO:0007669"/>
    <property type="project" value="UniProtKB-UniRule"/>
</dbReference>
<dbReference type="InterPro" id="IPR000589">
    <property type="entry name" value="Ribosomal_uS15"/>
</dbReference>
<dbReference type="SUPFAM" id="SSF47060">
    <property type="entry name" value="S15/NS1 RNA-binding domain"/>
    <property type="match status" value="1"/>
</dbReference>
<comment type="subunit">
    <text evidence="3 4">Part of the 30S ribosomal subunit. Forms a bridge to the 50S subunit in the 70S ribosome, contacting the 23S rRNA.</text>
</comment>
<dbReference type="InterPro" id="IPR009068">
    <property type="entry name" value="uS15_NS1_RNA-bd_sf"/>
</dbReference>
<organism evidence="7">
    <name type="scientific">candidate division WOR-3 bacterium</name>
    <dbReference type="NCBI Taxonomy" id="2052148"/>
    <lineage>
        <taxon>Bacteria</taxon>
        <taxon>Bacteria division WOR-3</taxon>
    </lineage>
</organism>
<evidence type="ECO:0000256" key="5">
    <source>
        <dbReference type="RuleBase" id="RU003919"/>
    </source>
</evidence>
<reference evidence="7" key="1">
    <citation type="journal article" date="2020" name="mSystems">
        <title>Genome- and Community-Level Interaction Insights into Carbon Utilization and Element Cycling Functions of Hydrothermarchaeota in Hydrothermal Sediment.</title>
        <authorList>
            <person name="Zhou Z."/>
            <person name="Liu Y."/>
            <person name="Xu W."/>
            <person name="Pan J."/>
            <person name="Luo Z.H."/>
            <person name="Li M."/>
        </authorList>
    </citation>
    <scope>NUCLEOTIDE SEQUENCE [LARGE SCALE GENOMIC DNA]</scope>
    <source>
        <strain evidence="7">SpSt-754</strain>
    </source>
</reference>
<dbReference type="PROSITE" id="PS00362">
    <property type="entry name" value="RIBOSOMAL_S15"/>
    <property type="match status" value="1"/>
</dbReference>
<dbReference type="Gene3D" id="6.10.250.3130">
    <property type="match status" value="1"/>
</dbReference>
<dbReference type="AlphaFoldDB" id="A0A7V3KNG6"/>
<dbReference type="GO" id="GO:0006412">
    <property type="term" value="P:translation"/>
    <property type="evidence" value="ECO:0007669"/>
    <property type="project" value="UniProtKB-UniRule"/>
</dbReference>
<dbReference type="Pfam" id="PF00312">
    <property type="entry name" value="Ribosomal_S15"/>
    <property type="match status" value="1"/>
</dbReference>
<comment type="similarity">
    <text evidence="4 5">Belongs to the universal ribosomal protein uS15 family.</text>
</comment>
<gene>
    <name evidence="4 7" type="primary">rpsO</name>
    <name evidence="7" type="ORF">ENV38_03375</name>
</gene>
<sequence length="87" mass="10354">MSKEEKERIIKEWAKHEKDTGSVEVQIALLTKRINDLTEHLKVHRKDVHSRMGLVKMVGKRKRLLNYLKRENFARYSELIEKLGIRG</sequence>
<keyword evidence="2 4" id="KW-0687">Ribonucleoprotein</keyword>
<dbReference type="FunFam" id="1.10.287.10:FF:000002">
    <property type="entry name" value="30S ribosomal protein S15"/>
    <property type="match status" value="1"/>
</dbReference>
<dbReference type="HAMAP" id="MF_01343_B">
    <property type="entry name" value="Ribosomal_uS15_B"/>
    <property type="match status" value="1"/>
</dbReference>
<comment type="caution">
    <text evidence="7">The sequence shown here is derived from an EMBL/GenBank/DDBJ whole genome shotgun (WGS) entry which is preliminary data.</text>
</comment>